<name>A0A1H2L834_9ACTN</name>
<feature type="transmembrane region" description="Helical" evidence="6">
    <location>
        <begin position="164"/>
        <end position="183"/>
    </location>
</feature>
<proteinExistence type="predicted"/>
<dbReference type="PANTHER" id="PTHR11706">
    <property type="entry name" value="SOLUTE CARRIER PROTEIN FAMILY 11 MEMBER"/>
    <property type="match status" value="1"/>
</dbReference>
<dbReference type="PRINTS" id="PR00447">
    <property type="entry name" value="NATRESASSCMP"/>
</dbReference>
<reference evidence="8" key="1">
    <citation type="submission" date="2016-10" db="EMBL/GenBank/DDBJ databases">
        <authorList>
            <person name="Varghese N."/>
            <person name="Submissions S."/>
        </authorList>
    </citation>
    <scope>NUCLEOTIDE SEQUENCE [LARGE SCALE GENOMIC DNA]</scope>
    <source>
        <strain evidence="8">DSM 45079</strain>
    </source>
</reference>
<comment type="subcellular location">
    <subcellularLocation>
        <location evidence="1">Membrane</location>
        <topology evidence="1">Multi-pass membrane protein</topology>
    </subcellularLocation>
</comment>
<feature type="transmembrane region" description="Helical" evidence="6">
    <location>
        <begin position="251"/>
        <end position="273"/>
    </location>
</feature>
<gene>
    <name evidence="7" type="ORF">SAMN04488563_5369</name>
</gene>
<dbReference type="InterPro" id="IPR001046">
    <property type="entry name" value="NRAMP_fam"/>
</dbReference>
<dbReference type="AlphaFoldDB" id="A0A1H2L834"/>
<evidence type="ECO:0000256" key="4">
    <source>
        <dbReference type="ARBA" id="ARBA00022989"/>
    </source>
</evidence>
<keyword evidence="5 6" id="KW-0472">Membrane</keyword>
<feature type="transmembrane region" description="Helical" evidence="6">
    <location>
        <begin position="359"/>
        <end position="382"/>
    </location>
</feature>
<feature type="transmembrane region" description="Helical" evidence="6">
    <location>
        <begin position="20"/>
        <end position="40"/>
    </location>
</feature>
<accession>A0A1H2L834</accession>
<evidence type="ECO:0000256" key="2">
    <source>
        <dbReference type="ARBA" id="ARBA00022448"/>
    </source>
</evidence>
<feature type="transmembrane region" description="Helical" evidence="6">
    <location>
        <begin position="394"/>
        <end position="419"/>
    </location>
</feature>
<feature type="transmembrane region" description="Helical" evidence="6">
    <location>
        <begin position="102"/>
        <end position="127"/>
    </location>
</feature>
<evidence type="ECO:0000256" key="6">
    <source>
        <dbReference type="SAM" id="Phobius"/>
    </source>
</evidence>
<dbReference type="EMBL" id="LT629791">
    <property type="protein sequence ID" value="SDU76952.1"/>
    <property type="molecule type" value="Genomic_DNA"/>
</dbReference>
<feature type="transmembrane region" description="Helical" evidence="6">
    <location>
        <begin position="293"/>
        <end position="323"/>
    </location>
</feature>
<dbReference type="OrthoDB" id="9787548at2"/>
<dbReference type="Pfam" id="PF01566">
    <property type="entry name" value="Nramp"/>
    <property type="match status" value="1"/>
</dbReference>
<keyword evidence="4 6" id="KW-1133">Transmembrane helix</keyword>
<dbReference type="GO" id="GO:0034755">
    <property type="term" value="P:iron ion transmembrane transport"/>
    <property type="evidence" value="ECO:0007669"/>
    <property type="project" value="TreeGrafter"/>
</dbReference>
<evidence type="ECO:0000313" key="8">
    <source>
        <dbReference type="Proteomes" id="UP000182977"/>
    </source>
</evidence>
<keyword evidence="3 6" id="KW-0812">Transmembrane</keyword>
<evidence type="ECO:0000313" key="7">
    <source>
        <dbReference type="EMBL" id="SDU76952.1"/>
    </source>
</evidence>
<evidence type="ECO:0000256" key="1">
    <source>
        <dbReference type="ARBA" id="ARBA00004141"/>
    </source>
</evidence>
<dbReference type="STRING" id="419479.SAMN04488563_5369"/>
<evidence type="ECO:0000256" key="3">
    <source>
        <dbReference type="ARBA" id="ARBA00022692"/>
    </source>
</evidence>
<organism evidence="7 8">
    <name type="scientific">Jiangella alkaliphila</name>
    <dbReference type="NCBI Taxonomy" id="419479"/>
    <lineage>
        <taxon>Bacteria</taxon>
        <taxon>Bacillati</taxon>
        <taxon>Actinomycetota</taxon>
        <taxon>Actinomycetes</taxon>
        <taxon>Jiangellales</taxon>
        <taxon>Jiangellaceae</taxon>
        <taxon>Jiangella</taxon>
    </lineage>
</organism>
<dbReference type="NCBIfam" id="TIGR01197">
    <property type="entry name" value="nramp"/>
    <property type="match status" value="1"/>
</dbReference>
<dbReference type="GO" id="GO:0005384">
    <property type="term" value="F:manganese ion transmembrane transporter activity"/>
    <property type="evidence" value="ECO:0007669"/>
    <property type="project" value="TreeGrafter"/>
</dbReference>
<feature type="transmembrane region" description="Helical" evidence="6">
    <location>
        <begin position="203"/>
        <end position="223"/>
    </location>
</feature>
<dbReference type="RefSeq" id="WP_082155703.1">
    <property type="nucleotide sequence ID" value="NZ_LBMC01000052.1"/>
</dbReference>
<dbReference type="GO" id="GO:0015086">
    <property type="term" value="F:cadmium ion transmembrane transporter activity"/>
    <property type="evidence" value="ECO:0007669"/>
    <property type="project" value="TreeGrafter"/>
</dbReference>
<dbReference type="GO" id="GO:0005886">
    <property type="term" value="C:plasma membrane"/>
    <property type="evidence" value="ECO:0007669"/>
    <property type="project" value="TreeGrafter"/>
</dbReference>
<dbReference type="Proteomes" id="UP000182977">
    <property type="component" value="Chromosome I"/>
</dbReference>
<feature type="transmembrane region" description="Helical" evidence="6">
    <location>
        <begin position="55"/>
        <end position="76"/>
    </location>
</feature>
<dbReference type="NCBIfam" id="NF037982">
    <property type="entry name" value="Nramp_1"/>
    <property type="match status" value="1"/>
</dbReference>
<keyword evidence="8" id="KW-1185">Reference proteome</keyword>
<protein>
    <submittedName>
        <fullName evidence="7">Manganese transport protein</fullName>
    </submittedName>
</protein>
<sequence length="421" mass="43169">MYVRVRRRARHPVPVAGSHASGLGGVALLGPAFVAAVAYVDPGNVATNLSAGASYGYLLVWVLVLATAMAGLVQYLSAKLGVVTGRSLPEVLRERLPRGGRIAYWLQAEVVAAATDVAEVVGGAIALNLLFGLPLPLGGLITGVVSMAVLSIQNRHGQRVFEQVITAGLAVIAVGFVAGLFVAPPDPGGIAGGLTPRFAGTETVLLAAGMFGATVMPHVVYLHSALSRDRFGRTPDTSRVRRLLGATRVDVGLAMVVAGSVNIAMLLLAASALRGVDGTDTIAGAHAAVTSNLGAIIGVVFAVGLLVSGLASTSVGCYAGAVIMEGLLIRRIPLLARRVVTLIPAIALLATGAEPTWLLIISQVVLSFGIPFAVVPLVLVTASPRVMGRWVNSTLTTTLAVVVAITVVTLNIALLWLTFSG</sequence>
<dbReference type="PANTHER" id="PTHR11706:SF33">
    <property type="entry name" value="NATURAL RESISTANCE-ASSOCIATED MACROPHAGE PROTEIN 2"/>
    <property type="match status" value="1"/>
</dbReference>
<dbReference type="NCBIfam" id="NF001923">
    <property type="entry name" value="PRK00701.1"/>
    <property type="match status" value="1"/>
</dbReference>
<feature type="transmembrane region" description="Helical" evidence="6">
    <location>
        <begin position="335"/>
        <end position="353"/>
    </location>
</feature>
<feature type="transmembrane region" description="Helical" evidence="6">
    <location>
        <begin position="133"/>
        <end position="152"/>
    </location>
</feature>
<keyword evidence="2" id="KW-0813">Transport</keyword>
<evidence type="ECO:0000256" key="5">
    <source>
        <dbReference type="ARBA" id="ARBA00023136"/>
    </source>
</evidence>